<dbReference type="PANTHER" id="PTHR11373:SF4">
    <property type="entry name" value="DEOXYNUCLEOSIDE TRIPHOSPHATE TRIPHOSPHOHYDROLASE SAMHD1"/>
    <property type="match status" value="1"/>
</dbReference>
<keyword evidence="2" id="KW-1133">Transmembrane helix</keyword>
<dbReference type="PANTHER" id="PTHR11373">
    <property type="entry name" value="DEOXYNUCLEOSIDE TRIPHOSPHATE TRIPHOSPHOHYDROLASE"/>
    <property type="match status" value="1"/>
</dbReference>
<evidence type="ECO:0000259" key="3">
    <source>
        <dbReference type="SMART" id="SM00471"/>
    </source>
</evidence>
<comment type="caution">
    <text evidence="4">The sequence shown here is derived from an EMBL/GenBank/DDBJ whole genome shotgun (WGS) entry which is preliminary data.</text>
</comment>
<evidence type="ECO:0000313" key="5">
    <source>
        <dbReference type="Proteomes" id="UP001281761"/>
    </source>
</evidence>
<feature type="compositionally biased region" description="Basic and acidic residues" evidence="1">
    <location>
        <begin position="510"/>
        <end position="525"/>
    </location>
</feature>
<evidence type="ECO:0000313" key="4">
    <source>
        <dbReference type="EMBL" id="KAK2962152.1"/>
    </source>
</evidence>
<dbReference type="EMBL" id="JARBJD010000012">
    <property type="protein sequence ID" value="KAK2962152.1"/>
    <property type="molecule type" value="Genomic_DNA"/>
</dbReference>
<protein>
    <submittedName>
        <fullName evidence="4">Deoxynucleoside triphosphate triphosphohydrolase SAMHD1</fullName>
        <ecNumber evidence="4">3.1.5.-</ecNumber>
    </submittedName>
</protein>
<dbReference type="GO" id="GO:0016787">
    <property type="term" value="F:hydrolase activity"/>
    <property type="evidence" value="ECO:0007669"/>
    <property type="project" value="UniProtKB-KW"/>
</dbReference>
<feature type="domain" description="HD/PDEase" evidence="3">
    <location>
        <begin position="59"/>
        <end position="203"/>
    </location>
</feature>
<feature type="transmembrane region" description="Helical" evidence="2">
    <location>
        <begin position="634"/>
        <end position="655"/>
    </location>
</feature>
<dbReference type="Gene3D" id="3.30.70.2760">
    <property type="match status" value="1"/>
</dbReference>
<dbReference type="SMART" id="SM00471">
    <property type="entry name" value="HDc"/>
    <property type="match status" value="1"/>
</dbReference>
<accession>A0ABQ9YEJ8</accession>
<dbReference type="Pfam" id="PF01966">
    <property type="entry name" value="HD"/>
    <property type="match status" value="1"/>
</dbReference>
<feature type="region of interest" description="Disordered" evidence="1">
    <location>
        <begin position="439"/>
        <end position="461"/>
    </location>
</feature>
<dbReference type="Gene3D" id="1.10.3210.10">
    <property type="entry name" value="Hypothetical protein af1432"/>
    <property type="match status" value="1"/>
</dbReference>
<reference evidence="4 5" key="1">
    <citation type="journal article" date="2022" name="bioRxiv">
        <title>Genomics of Preaxostyla Flagellates Illuminates Evolutionary Transitions and the Path Towards Mitochondrial Loss.</title>
        <authorList>
            <person name="Novak L.V.F."/>
            <person name="Treitli S.C."/>
            <person name="Pyrih J."/>
            <person name="Halakuc P."/>
            <person name="Pipaliya S.V."/>
            <person name="Vacek V."/>
            <person name="Brzon O."/>
            <person name="Soukal P."/>
            <person name="Eme L."/>
            <person name="Dacks J.B."/>
            <person name="Karnkowska A."/>
            <person name="Elias M."/>
            <person name="Hampl V."/>
        </authorList>
    </citation>
    <scope>NUCLEOTIDE SEQUENCE [LARGE SCALE GENOMIC DNA]</scope>
    <source>
        <strain evidence="4">NAU3</strain>
        <tissue evidence="4">Gut</tissue>
    </source>
</reference>
<evidence type="ECO:0000256" key="2">
    <source>
        <dbReference type="SAM" id="Phobius"/>
    </source>
</evidence>
<evidence type="ECO:0000256" key="1">
    <source>
        <dbReference type="SAM" id="MobiDB-lite"/>
    </source>
</evidence>
<dbReference type="InterPro" id="IPR003607">
    <property type="entry name" value="HD/PDEase_dom"/>
</dbReference>
<proteinExistence type="predicted"/>
<keyword evidence="5" id="KW-1185">Reference proteome</keyword>
<feature type="region of interest" description="Disordered" evidence="1">
    <location>
        <begin position="505"/>
        <end position="564"/>
    </location>
</feature>
<dbReference type="Proteomes" id="UP001281761">
    <property type="component" value="Unassembled WGS sequence"/>
</dbReference>
<keyword evidence="4" id="KW-0378">Hydrolase</keyword>
<keyword evidence="2" id="KW-0812">Transmembrane</keyword>
<gene>
    <name evidence="4" type="ORF">BLNAU_2812</name>
</gene>
<name>A0ABQ9YEJ8_9EUKA</name>
<keyword evidence="2" id="KW-0472">Membrane</keyword>
<dbReference type="CDD" id="cd00077">
    <property type="entry name" value="HDc"/>
    <property type="match status" value="1"/>
</dbReference>
<dbReference type="InterPro" id="IPR050135">
    <property type="entry name" value="dGTPase-like"/>
</dbReference>
<dbReference type="SUPFAM" id="SSF109604">
    <property type="entry name" value="HD-domain/PDEase-like"/>
    <property type="match status" value="1"/>
</dbReference>
<organism evidence="4 5">
    <name type="scientific">Blattamonas nauphoetae</name>
    <dbReference type="NCBI Taxonomy" id="2049346"/>
    <lineage>
        <taxon>Eukaryota</taxon>
        <taxon>Metamonada</taxon>
        <taxon>Preaxostyla</taxon>
        <taxon>Oxymonadida</taxon>
        <taxon>Blattamonas</taxon>
    </lineage>
</organism>
<sequence>MLPLSSTQSRPLSYRTIFDPIHGYIDFNPLCFSVIDTPEYQRLRELHQLGLSYYVFPGATHKRFEHSLGVGHLANRLARALQSKQPELEITDKHVDLVTLAGLCHDLGHGPFSHCFENFMHRARPELNFDHEKMSCQILDHLVSVNNINLTQEDLEQIKMYIVGDRKPDDPFGFLSDIVANKRNSVDVDKFDYLARDSYNIGIKNSFDFDRLMLMAAVIDNEICFPAKEAFQLYELFQTRYSLHKQVYSHKTTTAIDLMVIDMLLLADPILHISDIPRTVEGFVKMNDSILLQIEHSRIPELAPAQAIITRLRKRHLYKLAVECLVHPSTSIRMPTAPEVIEEANGVLQDSDFVLQQQFLNFSLKDKNPVDSIHFFSRREPPHPGGKFKLHARHVSLLLPAVFQETYMRIYLRHDTNRKHIAAEQAFVTLLRSAHIKSPPLSQRTPHVTPRVSPQIPQEPGQLFRNSSIPGLPELSAAQSDDYAGKSAPDMVLKGRRIELKEDCDEEDDFGGKTTKDVEGNEHHTNQHTKKSRYQLPAVSLLNAPHRSRSPSESETEDDGIAKPALFPPKAQARHVPLPIMLQKPPLPVLVKPKSEKHVKERVTKHSSELLQTGNNKGSDQTHFFFIEPLTRCLGILCLLIPSVPTLLLMCFLSLKSSLSFFVIFESHQTTFTQLPLPISFRMIRRAIPSYFTF</sequence>
<dbReference type="EC" id="3.1.5.-" evidence="4"/>
<dbReference type="InterPro" id="IPR006674">
    <property type="entry name" value="HD_domain"/>
</dbReference>